<feature type="compositionally biased region" description="Low complexity" evidence="1">
    <location>
        <begin position="68"/>
        <end position="83"/>
    </location>
</feature>
<dbReference type="EMBL" id="JAASRO010000001">
    <property type="protein sequence ID" value="NIK57328.1"/>
    <property type="molecule type" value="Genomic_DNA"/>
</dbReference>
<evidence type="ECO:0000256" key="1">
    <source>
        <dbReference type="SAM" id="MobiDB-lite"/>
    </source>
</evidence>
<sequence length="218" mass="22613">MVLAAVVTGAILGGDALITRSVAAPETSGYNQRIAPDGSITDGPVDPVETPSESWTPAPTEDETSDAPPVSSEPTETPVPSVPTVGNEVVAVAPEAAQDPSAADVVELLTAYFTAINNHDYDSYQAQHTRAARAALTRKQFTAGFGSTIDSEITLLGLSTATDGRLLAQVSFTSTQKAEDGPDGQTCTRWTVGKFLEGQGTNLRIGKALSGHSTHEAC</sequence>
<dbReference type="RefSeq" id="WP_167207338.1">
    <property type="nucleotide sequence ID" value="NZ_JAASRO010000001.1"/>
</dbReference>
<accession>A0A7X5VA10</accession>
<organism evidence="2 3">
    <name type="scientific">Kribbella shirazensis</name>
    <dbReference type="NCBI Taxonomy" id="1105143"/>
    <lineage>
        <taxon>Bacteria</taxon>
        <taxon>Bacillati</taxon>
        <taxon>Actinomycetota</taxon>
        <taxon>Actinomycetes</taxon>
        <taxon>Propionibacteriales</taxon>
        <taxon>Kribbellaceae</taxon>
        <taxon>Kribbella</taxon>
    </lineage>
</organism>
<evidence type="ECO:0000313" key="3">
    <source>
        <dbReference type="Proteomes" id="UP000555407"/>
    </source>
</evidence>
<gene>
    <name evidence="2" type="ORF">BJY22_003045</name>
</gene>
<feature type="region of interest" description="Disordered" evidence="1">
    <location>
        <begin position="29"/>
        <end position="83"/>
    </location>
</feature>
<protein>
    <submittedName>
        <fullName evidence="2">Uncharacterized protein</fullName>
    </submittedName>
</protein>
<name>A0A7X5VA10_9ACTN</name>
<keyword evidence="3" id="KW-1185">Reference proteome</keyword>
<dbReference type="AlphaFoldDB" id="A0A7X5VA10"/>
<comment type="caution">
    <text evidence="2">The sequence shown here is derived from an EMBL/GenBank/DDBJ whole genome shotgun (WGS) entry which is preliminary data.</text>
</comment>
<reference evidence="2 3" key="1">
    <citation type="submission" date="2020-03" db="EMBL/GenBank/DDBJ databases">
        <title>Sequencing the genomes of 1000 actinobacteria strains.</title>
        <authorList>
            <person name="Klenk H.-P."/>
        </authorList>
    </citation>
    <scope>NUCLEOTIDE SEQUENCE [LARGE SCALE GENOMIC DNA]</scope>
    <source>
        <strain evidence="2 3">DSM 45490</strain>
    </source>
</reference>
<evidence type="ECO:0000313" key="2">
    <source>
        <dbReference type="EMBL" id="NIK57328.1"/>
    </source>
</evidence>
<proteinExistence type="predicted"/>
<dbReference type="Proteomes" id="UP000555407">
    <property type="component" value="Unassembled WGS sequence"/>
</dbReference>